<dbReference type="Proteomes" id="UP001500975">
    <property type="component" value="Unassembled WGS sequence"/>
</dbReference>
<accession>A0ABP8I1N4</accession>
<evidence type="ECO:0008006" key="4">
    <source>
        <dbReference type="Google" id="ProtNLM"/>
    </source>
</evidence>
<reference evidence="3" key="1">
    <citation type="journal article" date="2019" name="Int. J. Syst. Evol. Microbiol.">
        <title>The Global Catalogue of Microorganisms (GCM) 10K type strain sequencing project: providing services to taxonomists for standard genome sequencing and annotation.</title>
        <authorList>
            <consortium name="The Broad Institute Genomics Platform"/>
            <consortium name="The Broad Institute Genome Sequencing Center for Infectious Disease"/>
            <person name="Wu L."/>
            <person name="Ma J."/>
        </authorList>
    </citation>
    <scope>NUCLEOTIDE SEQUENCE [LARGE SCALE GENOMIC DNA]</scope>
    <source>
        <strain evidence="3">JCM 17804</strain>
    </source>
</reference>
<dbReference type="PANTHER" id="PTHR32305:SF15">
    <property type="entry name" value="PROTEIN RHSA-RELATED"/>
    <property type="match status" value="1"/>
</dbReference>
<name>A0ABP8I1N4_9BURK</name>
<keyword evidence="3" id="KW-1185">Reference proteome</keyword>
<sequence length="362" mass="38771">MTDSLKGFFTRLWSPAASGAEQQGTAYLYDEEGNLISETGTGGANSTGSTQYIYLPTANGPMPIAAVINGEIYAVHSDHLNTPRRLTNSQGQAVWQWPYSAFGDDKPTIAKNRFANLEVNPNPGTTSSPDITYNVRYPNHYADEESGLFENRDRFYSPSLARYTQGDAFGLSAGTNRFVYALDDPLSVFDDDGLAPKKPNGAAPAPYSPLTGGTIKPSPIPGWQPLQLGVPGRARIDGEGSAGAGRGVVGPLCSSTGVDGSKGLARYDGPKPQHHVNPAHDPRSARYNPQKTPQPPDAESVYGNAVPDDPINPRNWYGLNSAGKIYRFSSANDGTAHFSGMEGAGDGIRNMTDYALQRIGRR</sequence>
<feature type="compositionally biased region" description="Low complexity" evidence="1">
    <location>
        <begin position="196"/>
        <end position="205"/>
    </location>
</feature>
<gene>
    <name evidence="2" type="ORF">GCM10023165_36420</name>
</gene>
<dbReference type="InterPro" id="IPR022385">
    <property type="entry name" value="Rhs_assc_core"/>
</dbReference>
<protein>
    <recommendedName>
        <fullName evidence="4">RHS repeat-associated protein</fullName>
    </recommendedName>
</protein>
<dbReference type="InterPro" id="IPR050708">
    <property type="entry name" value="T6SS_VgrG/RHS"/>
</dbReference>
<dbReference type="EMBL" id="BAABGJ010000059">
    <property type="protein sequence ID" value="GAA4349544.1"/>
    <property type="molecule type" value="Genomic_DNA"/>
</dbReference>
<evidence type="ECO:0000313" key="2">
    <source>
        <dbReference type="EMBL" id="GAA4349544.1"/>
    </source>
</evidence>
<comment type="caution">
    <text evidence="2">The sequence shown here is derived from an EMBL/GenBank/DDBJ whole genome shotgun (WGS) entry which is preliminary data.</text>
</comment>
<proteinExistence type="predicted"/>
<dbReference type="NCBIfam" id="TIGR03696">
    <property type="entry name" value="Rhs_assc_core"/>
    <property type="match status" value="1"/>
</dbReference>
<evidence type="ECO:0000256" key="1">
    <source>
        <dbReference type="SAM" id="MobiDB-lite"/>
    </source>
</evidence>
<organism evidence="2 3">
    <name type="scientific">Variovorax defluvii</name>
    <dbReference type="NCBI Taxonomy" id="913761"/>
    <lineage>
        <taxon>Bacteria</taxon>
        <taxon>Pseudomonadati</taxon>
        <taxon>Pseudomonadota</taxon>
        <taxon>Betaproteobacteria</taxon>
        <taxon>Burkholderiales</taxon>
        <taxon>Comamonadaceae</taxon>
        <taxon>Variovorax</taxon>
    </lineage>
</organism>
<dbReference type="Gene3D" id="2.180.10.10">
    <property type="entry name" value="RHS repeat-associated core"/>
    <property type="match status" value="1"/>
</dbReference>
<feature type="region of interest" description="Disordered" evidence="1">
    <location>
        <begin position="192"/>
        <end position="301"/>
    </location>
</feature>
<dbReference type="PANTHER" id="PTHR32305">
    <property type="match status" value="1"/>
</dbReference>
<dbReference type="RefSeq" id="WP_345539677.1">
    <property type="nucleotide sequence ID" value="NZ_BAABGJ010000059.1"/>
</dbReference>
<evidence type="ECO:0000313" key="3">
    <source>
        <dbReference type="Proteomes" id="UP001500975"/>
    </source>
</evidence>